<dbReference type="RefSeq" id="WP_176974801.1">
    <property type="nucleotide sequence ID" value="NZ_JABZEO010000001.1"/>
</dbReference>
<protein>
    <submittedName>
        <fullName evidence="1">Uncharacterized protein</fullName>
    </submittedName>
</protein>
<evidence type="ECO:0000313" key="2">
    <source>
        <dbReference type="Proteomes" id="UP000592294"/>
    </source>
</evidence>
<organism evidence="1 2">
    <name type="scientific">Allochromatium humboldtianum</name>
    <dbReference type="NCBI Taxonomy" id="504901"/>
    <lineage>
        <taxon>Bacteria</taxon>
        <taxon>Pseudomonadati</taxon>
        <taxon>Pseudomonadota</taxon>
        <taxon>Gammaproteobacteria</taxon>
        <taxon>Chromatiales</taxon>
        <taxon>Chromatiaceae</taxon>
        <taxon>Allochromatium</taxon>
    </lineage>
</organism>
<reference evidence="1 2" key="1">
    <citation type="submission" date="2020-06" db="EMBL/GenBank/DDBJ databases">
        <title>Whole-genome sequence of Allochromatium humboldtianum DSM 21881, type strain.</title>
        <authorList>
            <person name="Kyndt J.A."/>
            <person name="Meyer T.E."/>
        </authorList>
    </citation>
    <scope>NUCLEOTIDE SEQUENCE [LARGE SCALE GENOMIC DNA]</scope>
    <source>
        <strain evidence="1 2">DSM 21881</strain>
    </source>
</reference>
<dbReference type="AlphaFoldDB" id="A0A850R3S9"/>
<keyword evidence="2" id="KW-1185">Reference proteome</keyword>
<proteinExistence type="predicted"/>
<gene>
    <name evidence="1" type="ORF">HW932_01880</name>
</gene>
<accession>A0A850R3S9</accession>
<comment type="caution">
    <text evidence="1">The sequence shown here is derived from an EMBL/GenBank/DDBJ whole genome shotgun (WGS) entry which is preliminary data.</text>
</comment>
<evidence type="ECO:0000313" key="1">
    <source>
        <dbReference type="EMBL" id="NVZ08008.1"/>
    </source>
</evidence>
<dbReference type="EMBL" id="JABZEO010000001">
    <property type="protein sequence ID" value="NVZ08008.1"/>
    <property type="molecule type" value="Genomic_DNA"/>
</dbReference>
<dbReference type="Proteomes" id="UP000592294">
    <property type="component" value="Unassembled WGS sequence"/>
</dbReference>
<sequence>MNFDDIRLFARLSGMTAEHITQLLDAGAIEVDEADALIGDLNDAVELRPEPEDQELAVAAERLVLGFGDLFIEEDAA</sequence>
<name>A0A850R3S9_9GAMM</name>